<organism evidence="1 2">
    <name type="scientific">Listeria marthii</name>
    <dbReference type="NCBI Taxonomy" id="529731"/>
    <lineage>
        <taxon>Bacteria</taxon>
        <taxon>Bacillati</taxon>
        <taxon>Bacillota</taxon>
        <taxon>Bacilli</taxon>
        <taxon>Bacillales</taxon>
        <taxon>Listeriaceae</taxon>
        <taxon>Listeria</taxon>
    </lineage>
</organism>
<dbReference type="Proteomes" id="UP000580683">
    <property type="component" value="Unassembled WGS sequence"/>
</dbReference>
<protein>
    <submittedName>
        <fullName evidence="1">YehR family lipoprotein</fullName>
    </submittedName>
</protein>
<dbReference type="EMBL" id="JAASWI010000003">
    <property type="protein sequence ID" value="MBC1978240.1"/>
    <property type="molecule type" value="Genomic_DNA"/>
</dbReference>
<evidence type="ECO:0000313" key="2">
    <source>
        <dbReference type="Proteomes" id="UP000580683"/>
    </source>
</evidence>
<dbReference type="PIRSF" id="PIRSF006187">
    <property type="entry name" value="DUF1307"/>
    <property type="match status" value="1"/>
</dbReference>
<dbReference type="SUPFAM" id="SSF160704">
    <property type="entry name" value="YehR-like"/>
    <property type="match status" value="1"/>
</dbReference>
<proteinExistence type="predicted"/>
<sequence>MKLLKKGTMALFVMVMAVMLVACGVKVETKTYKLYKNGVDIKITYTYRGDKVIKQTAENIVPYTSLGVTSKEEAEKILKDLSDKFQGVEGLKEELEYKDDKVVETLEIDYTKASIDEIKELPGVTMGEGDVSKGVSLKRSAKELESQGFKEVKK</sequence>
<reference evidence="1 2" key="1">
    <citation type="submission" date="2020-03" db="EMBL/GenBank/DDBJ databases">
        <title>Soil Listeria distribution.</title>
        <authorList>
            <person name="Liao J."/>
            <person name="Wiedmann M."/>
        </authorList>
    </citation>
    <scope>NUCLEOTIDE SEQUENCE [LARGE SCALE GENOMIC DNA]</scope>
    <source>
        <strain evidence="1 2">FSL L7-0504</strain>
    </source>
</reference>
<accession>A0A842CJB6</accession>
<comment type="caution">
    <text evidence="1">The sequence shown here is derived from an EMBL/GenBank/DDBJ whole genome shotgun (WGS) entry which is preliminary data.</text>
</comment>
<dbReference type="PROSITE" id="PS51257">
    <property type="entry name" value="PROKAR_LIPOPROTEIN"/>
    <property type="match status" value="1"/>
</dbReference>
<dbReference type="InterPro" id="IPR009736">
    <property type="entry name" value="DUF1307"/>
</dbReference>
<dbReference type="AlphaFoldDB" id="A0A842CJB6"/>
<dbReference type="InterPro" id="IPR036699">
    <property type="entry name" value="YehR-like_sf"/>
</dbReference>
<evidence type="ECO:0000313" key="1">
    <source>
        <dbReference type="EMBL" id="MBC1978240.1"/>
    </source>
</evidence>
<gene>
    <name evidence="1" type="ORF">HCJ63_07115</name>
</gene>
<name>A0A842CJB6_9LIST</name>
<dbReference type="RefSeq" id="WP_185504151.1">
    <property type="nucleotide sequence ID" value="NZ_JAARXG010000003.1"/>
</dbReference>
<dbReference type="Pfam" id="PF06998">
    <property type="entry name" value="DUF1307"/>
    <property type="match status" value="1"/>
</dbReference>
<keyword evidence="1" id="KW-0449">Lipoprotein</keyword>
<dbReference type="Gene3D" id="3.30.1830.10">
    <property type="entry name" value="YehR-like"/>
    <property type="match status" value="1"/>
</dbReference>